<dbReference type="InterPro" id="IPR002035">
    <property type="entry name" value="VWF_A"/>
</dbReference>
<organism evidence="2">
    <name type="scientific">viral metagenome</name>
    <dbReference type="NCBI Taxonomy" id="1070528"/>
    <lineage>
        <taxon>unclassified sequences</taxon>
        <taxon>metagenomes</taxon>
        <taxon>organismal metagenomes</taxon>
    </lineage>
</organism>
<name>A0A6C0H242_9ZZZZ</name>
<dbReference type="InterPro" id="IPR036465">
    <property type="entry name" value="vWFA_dom_sf"/>
</dbReference>
<dbReference type="Gene3D" id="3.40.50.410">
    <property type="entry name" value="von Willebrand factor, type A domain"/>
    <property type="match status" value="1"/>
</dbReference>
<feature type="domain" description="VWFA" evidence="1">
    <location>
        <begin position="92"/>
        <end position="282"/>
    </location>
</feature>
<dbReference type="PROSITE" id="PS50234">
    <property type="entry name" value="VWFA"/>
    <property type="match status" value="1"/>
</dbReference>
<sequence length="543" mass="63055">MRPHSLPPPCLSKSLSPLRKKNRWKIELFIIIKYRNYYCKHPKMDSVFDNVNIDIHNDDTKQPPFDTFQLGEKFGVLNIKMTRVEITKQPLFLLFTVDKTGSMGEKTNDGSTKLDHVIQTFKSMMNYLAKQDAIIYVCIQTFNDTVDVTIPTVKLSDKGVLSEIMKKINDIDADGNTNIENALKYADKTLVSYATQNPTHQLGHIFMTDGEATDGLKHPEELKALVNDKFHNIFVGFGQFHNANLLRILSNTLLGEYQFVDNMENTTMVYGETIHKFLYPAIHNVEIVVENGIIYDWKTNMWVDTIYEPILVGEAVKNYHIRMETQADIQATIYTTMQEDRVCVKSVSYIENPNEKTDLTKYMYRQKVQELLHTAKMRGNKRNLKTDLRKTFEKMHRYMRENDCMEDAFMKQLCEDVYIVYTTMDMENGMMYSLSRQSTQGRQQTYNVSTPVVNNNRQNYAVISPRRPRMTRQRTLFRRQIFDSQIDNDNDTLMTESDNDTDIGTFCDPCDDIDNYKPTACSDTSCYMSPLVMTLVNSMTQEL</sequence>
<dbReference type="EMBL" id="MN739853">
    <property type="protein sequence ID" value="QHT74612.1"/>
    <property type="molecule type" value="Genomic_DNA"/>
</dbReference>
<proteinExistence type="predicted"/>
<reference evidence="2" key="1">
    <citation type="journal article" date="2020" name="Nature">
        <title>Giant virus diversity and host interactions through global metagenomics.</title>
        <authorList>
            <person name="Schulz F."/>
            <person name="Roux S."/>
            <person name="Paez-Espino D."/>
            <person name="Jungbluth S."/>
            <person name="Walsh D.A."/>
            <person name="Denef V.J."/>
            <person name="McMahon K.D."/>
            <person name="Konstantinidis K.T."/>
            <person name="Eloe-Fadrosh E.A."/>
            <person name="Kyrpides N.C."/>
            <person name="Woyke T."/>
        </authorList>
    </citation>
    <scope>NUCLEOTIDE SEQUENCE</scope>
    <source>
        <strain evidence="2">GVMAG-M-3300023179-59</strain>
    </source>
</reference>
<protein>
    <recommendedName>
        <fullName evidence="1">VWFA domain-containing protein</fullName>
    </recommendedName>
</protein>
<evidence type="ECO:0000313" key="2">
    <source>
        <dbReference type="EMBL" id="QHT74612.1"/>
    </source>
</evidence>
<dbReference type="AlphaFoldDB" id="A0A6C0H242"/>
<dbReference type="SUPFAM" id="SSF53300">
    <property type="entry name" value="vWA-like"/>
    <property type="match status" value="1"/>
</dbReference>
<evidence type="ECO:0000259" key="1">
    <source>
        <dbReference type="PROSITE" id="PS50234"/>
    </source>
</evidence>
<accession>A0A6C0H242</accession>
<dbReference type="Pfam" id="PF00092">
    <property type="entry name" value="VWA"/>
    <property type="match status" value="1"/>
</dbReference>
<dbReference type="SMART" id="SM00327">
    <property type="entry name" value="VWA"/>
    <property type="match status" value="1"/>
</dbReference>